<evidence type="ECO:0000256" key="2">
    <source>
        <dbReference type="ARBA" id="ARBA00023125"/>
    </source>
</evidence>
<dbReference type="Gene3D" id="1.10.443.10">
    <property type="entry name" value="Intergrase catalytic core"/>
    <property type="match status" value="1"/>
</dbReference>
<keyword evidence="8" id="KW-1185">Reference proteome</keyword>
<proteinExistence type="inferred from homology"/>
<reference evidence="8" key="1">
    <citation type="submission" date="2023-05" db="EMBL/GenBank/DDBJ databases">
        <title>Draft genome of Pseudofrankia sp. BMG5.37.</title>
        <authorList>
            <person name="Gtari M."/>
            <person name="Ghodhbane F."/>
            <person name="Sbissi I."/>
        </authorList>
    </citation>
    <scope>NUCLEOTIDE SEQUENCE [LARGE SCALE GENOMIC DNA]</scope>
    <source>
        <strain evidence="8">BMG 814</strain>
    </source>
</reference>
<dbReference type="InterPro" id="IPR044068">
    <property type="entry name" value="CB"/>
</dbReference>
<sequence>MILGPGGMPWEEGNAYLARLAKAKKAAGTVDQYASVIRVYAEYCTEMQRDPAHMTFDSLEAYRQHRIDEGDLGAETWNASLAPLKGLYNRIRSGPGIVLRPITDEDWRDLRLSGDRVSMPRFVEPDDYVRFRLTGLQARDLRTGRLTVASYALRSPVRNALYADCLLTHGMRRAEAGYLTLLDLPRRREGYAWNSGSLSAKICKGSVSRPWREQRSWVRRLAIYQDTEWTTTVEQLQPTLRRLRKQGDLLVVTDVDDRFGTPRLVLEGPRRTRALGKLSREQRRRLVCTPEVAARMGSETGMGARGFTHVTAKEFIVPLAVFPGTRTAMLTPAAWGLTFREANARVKAAVRATDPLASAPGRVTPHMLRHTFATRFLDERLTEMAKEDREFAEAYANGDFARLRKRFFNPLLDLQKLLGHASLDTTLRYLKYLTERQPAVHMPGDSWTESYLNDIPA</sequence>
<evidence type="ECO:0008006" key="9">
    <source>
        <dbReference type="Google" id="ProtNLM"/>
    </source>
</evidence>
<evidence type="ECO:0000259" key="6">
    <source>
        <dbReference type="PROSITE" id="PS51900"/>
    </source>
</evidence>
<evidence type="ECO:0000313" key="7">
    <source>
        <dbReference type="EMBL" id="MDP5182248.1"/>
    </source>
</evidence>
<evidence type="ECO:0000256" key="4">
    <source>
        <dbReference type="PROSITE-ProRule" id="PRU01248"/>
    </source>
</evidence>
<comment type="caution">
    <text evidence="7">The sequence shown here is derived from an EMBL/GenBank/DDBJ whole genome shotgun (WGS) entry which is preliminary data.</text>
</comment>
<dbReference type="Gene3D" id="1.10.150.130">
    <property type="match status" value="1"/>
</dbReference>
<evidence type="ECO:0000259" key="5">
    <source>
        <dbReference type="PROSITE" id="PS51898"/>
    </source>
</evidence>
<dbReference type="EMBL" id="JASNFN010000004">
    <property type="protein sequence ID" value="MDP5182248.1"/>
    <property type="molecule type" value="Genomic_DNA"/>
</dbReference>
<dbReference type="SUPFAM" id="SSF56349">
    <property type="entry name" value="DNA breaking-rejoining enzymes"/>
    <property type="match status" value="1"/>
</dbReference>
<name>A0ABT9I9J7_9ACTN</name>
<dbReference type="PANTHER" id="PTHR30349">
    <property type="entry name" value="PHAGE INTEGRASE-RELATED"/>
    <property type="match status" value="1"/>
</dbReference>
<dbReference type="PANTHER" id="PTHR30349:SF64">
    <property type="entry name" value="PROPHAGE INTEGRASE INTD-RELATED"/>
    <property type="match status" value="1"/>
</dbReference>
<accession>A0ABT9I9J7</accession>
<keyword evidence="2 4" id="KW-0238">DNA-binding</keyword>
<feature type="domain" description="Tyr recombinase" evidence="5">
    <location>
        <begin position="118"/>
        <end position="442"/>
    </location>
</feature>
<dbReference type="PROSITE" id="PS51900">
    <property type="entry name" value="CB"/>
    <property type="match status" value="1"/>
</dbReference>
<dbReference type="InterPro" id="IPR010998">
    <property type="entry name" value="Integrase_recombinase_N"/>
</dbReference>
<keyword evidence="3" id="KW-0233">DNA recombination</keyword>
<feature type="domain" description="Core-binding (CB)" evidence="6">
    <location>
        <begin position="7"/>
        <end position="92"/>
    </location>
</feature>
<protein>
    <recommendedName>
        <fullName evidence="9">Site-specific recombinase XerD</fullName>
    </recommendedName>
</protein>
<dbReference type="InterPro" id="IPR050090">
    <property type="entry name" value="Tyrosine_recombinase_XerCD"/>
</dbReference>
<evidence type="ECO:0000256" key="1">
    <source>
        <dbReference type="ARBA" id="ARBA00008857"/>
    </source>
</evidence>
<evidence type="ECO:0000256" key="3">
    <source>
        <dbReference type="ARBA" id="ARBA00023172"/>
    </source>
</evidence>
<dbReference type="PROSITE" id="PS51898">
    <property type="entry name" value="TYR_RECOMBINASE"/>
    <property type="match status" value="1"/>
</dbReference>
<evidence type="ECO:0000313" key="8">
    <source>
        <dbReference type="Proteomes" id="UP001233673"/>
    </source>
</evidence>
<gene>
    <name evidence="7" type="ORF">QOZ88_06330</name>
</gene>
<dbReference type="InterPro" id="IPR002104">
    <property type="entry name" value="Integrase_catalytic"/>
</dbReference>
<comment type="similarity">
    <text evidence="1">Belongs to the 'phage' integrase family.</text>
</comment>
<organism evidence="7 8">
    <name type="scientific">Blastococcus carthaginiensis</name>
    <dbReference type="NCBI Taxonomy" id="3050034"/>
    <lineage>
        <taxon>Bacteria</taxon>
        <taxon>Bacillati</taxon>
        <taxon>Actinomycetota</taxon>
        <taxon>Actinomycetes</taxon>
        <taxon>Geodermatophilales</taxon>
        <taxon>Geodermatophilaceae</taxon>
        <taxon>Blastococcus</taxon>
    </lineage>
</organism>
<dbReference type="RefSeq" id="WP_305998945.1">
    <property type="nucleotide sequence ID" value="NZ_JASNFN010000004.1"/>
</dbReference>
<dbReference type="Proteomes" id="UP001233673">
    <property type="component" value="Unassembled WGS sequence"/>
</dbReference>
<dbReference type="InterPro" id="IPR011010">
    <property type="entry name" value="DNA_brk_join_enz"/>
</dbReference>
<dbReference type="InterPro" id="IPR013762">
    <property type="entry name" value="Integrase-like_cat_sf"/>
</dbReference>